<dbReference type="PANTHER" id="PTHR45080:SF8">
    <property type="entry name" value="IG-LIKE DOMAIN-CONTAINING PROTEIN"/>
    <property type="match status" value="1"/>
</dbReference>
<dbReference type="PANTHER" id="PTHR45080">
    <property type="entry name" value="CONTACTIN 5"/>
    <property type="match status" value="1"/>
</dbReference>
<evidence type="ECO:0000256" key="3">
    <source>
        <dbReference type="ARBA" id="ARBA00023319"/>
    </source>
</evidence>
<name>A0A1B6LGB0_9HEMI</name>
<dbReference type="SUPFAM" id="SSF48726">
    <property type="entry name" value="Immunoglobulin"/>
    <property type="match status" value="2"/>
</dbReference>
<dbReference type="InterPro" id="IPR036179">
    <property type="entry name" value="Ig-like_dom_sf"/>
</dbReference>
<dbReference type="EMBL" id="GEBQ01017242">
    <property type="protein sequence ID" value="JAT22735.1"/>
    <property type="molecule type" value="Transcribed_RNA"/>
</dbReference>
<dbReference type="Pfam" id="PF13927">
    <property type="entry name" value="Ig_3"/>
    <property type="match status" value="2"/>
</dbReference>
<dbReference type="PROSITE" id="PS50835">
    <property type="entry name" value="IG_LIKE"/>
    <property type="match status" value="2"/>
</dbReference>
<protein>
    <recommendedName>
        <fullName evidence="4">Ig-like domain-containing protein</fullName>
    </recommendedName>
</protein>
<dbReference type="GO" id="GO:0007156">
    <property type="term" value="P:homophilic cell adhesion via plasma membrane adhesion molecules"/>
    <property type="evidence" value="ECO:0007669"/>
    <property type="project" value="TreeGrafter"/>
</dbReference>
<evidence type="ECO:0000256" key="2">
    <source>
        <dbReference type="ARBA" id="ARBA00023157"/>
    </source>
</evidence>
<keyword evidence="2" id="KW-1015">Disulfide bond</keyword>
<proteinExistence type="predicted"/>
<feature type="domain" description="Ig-like" evidence="4">
    <location>
        <begin position="94"/>
        <end position="192"/>
    </location>
</feature>
<evidence type="ECO:0000313" key="5">
    <source>
        <dbReference type="EMBL" id="JAT22735.1"/>
    </source>
</evidence>
<dbReference type="SMART" id="SM00408">
    <property type="entry name" value="IGc2"/>
    <property type="match status" value="2"/>
</dbReference>
<sequence>LSSLFTLTLQSAPLLPRYKTSTGSRSPRRDIPHSPLISMSCSQRMSSFAPRVTALLALCLCIFVSVDAAILPFRTPVYIENENALSPVAKYGAPAVFEVRDWVRIKNSGPRMNRVSPGGRIELECEANGSPPPSVQWFHNAVPASQEMDENNSIGGLRLGTVRSRLVVDCATPRHQGTYTCVATAGTETVISQQSFVFVQGNNASGLLPSCDHASTAPPRILTWSPSTMETIGNDVVLPCISVGNPRPQLYWIDSQNNLITSRPEGQTDNRYKIMDSGELLISAVRWSDMGHFTCVAESPLGRDSVTTFLYPMAKDR</sequence>
<organism evidence="5">
    <name type="scientific">Graphocephala atropunctata</name>
    <dbReference type="NCBI Taxonomy" id="36148"/>
    <lineage>
        <taxon>Eukaryota</taxon>
        <taxon>Metazoa</taxon>
        <taxon>Ecdysozoa</taxon>
        <taxon>Arthropoda</taxon>
        <taxon>Hexapoda</taxon>
        <taxon>Insecta</taxon>
        <taxon>Pterygota</taxon>
        <taxon>Neoptera</taxon>
        <taxon>Paraneoptera</taxon>
        <taxon>Hemiptera</taxon>
        <taxon>Auchenorrhyncha</taxon>
        <taxon>Membracoidea</taxon>
        <taxon>Cicadellidae</taxon>
        <taxon>Cicadellinae</taxon>
        <taxon>Cicadellini</taxon>
        <taxon>Graphocephala</taxon>
    </lineage>
</organism>
<reference evidence="5" key="1">
    <citation type="submission" date="2015-11" db="EMBL/GenBank/DDBJ databases">
        <title>De novo transcriptome assembly of four potential Pierce s Disease insect vectors from Arizona vineyards.</title>
        <authorList>
            <person name="Tassone E.E."/>
        </authorList>
    </citation>
    <scope>NUCLEOTIDE SEQUENCE</scope>
</reference>
<gene>
    <name evidence="5" type="ORF">g.15879</name>
</gene>
<evidence type="ECO:0000256" key="1">
    <source>
        <dbReference type="ARBA" id="ARBA00022729"/>
    </source>
</evidence>
<dbReference type="InterPro" id="IPR013783">
    <property type="entry name" value="Ig-like_fold"/>
</dbReference>
<dbReference type="SMART" id="SM00409">
    <property type="entry name" value="IG"/>
    <property type="match status" value="2"/>
</dbReference>
<dbReference type="InterPro" id="IPR003598">
    <property type="entry name" value="Ig_sub2"/>
</dbReference>
<dbReference type="InterPro" id="IPR003599">
    <property type="entry name" value="Ig_sub"/>
</dbReference>
<dbReference type="AlphaFoldDB" id="A0A1B6LGB0"/>
<feature type="domain" description="Ig-like" evidence="4">
    <location>
        <begin position="219"/>
        <end position="307"/>
    </location>
</feature>
<dbReference type="GO" id="GO:0005886">
    <property type="term" value="C:plasma membrane"/>
    <property type="evidence" value="ECO:0007669"/>
    <property type="project" value="TreeGrafter"/>
</dbReference>
<dbReference type="Gene3D" id="2.60.40.10">
    <property type="entry name" value="Immunoglobulins"/>
    <property type="match status" value="2"/>
</dbReference>
<accession>A0A1B6LGB0</accession>
<evidence type="ECO:0000259" key="4">
    <source>
        <dbReference type="PROSITE" id="PS50835"/>
    </source>
</evidence>
<feature type="non-terminal residue" evidence="5">
    <location>
        <position position="1"/>
    </location>
</feature>
<dbReference type="InterPro" id="IPR050958">
    <property type="entry name" value="Cell_Adh-Cytoskel_Orgn"/>
</dbReference>
<dbReference type="InterPro" id="IPR007110">
    <property type="entry name" value="Ig-like_dom"/>
</dbReference>
<keyword evidence="1" id="KW-0732">Signal</keyword>
<keyword evidence="3" id="KW-0393">Immunoglobulin domain</keyword>